<dbReference type="InterPro" id="IPR038404">
    <property type="entry name" value="TRAP_DctP_sf"/>
</dbReference>
<dbReference type="GO" id="GO:0030288">
    <property type="term" value="C:outer membrane-bounded periplasmic space"/>
    <property type="evidence" value="ECO:0007669"/>
    <property type="project" value="InterPro"/>
</dbReference>
<dbReference type="STRING" id="1821621.A8C75_17765"/>
<reference evidence="5" key="1">
    <citation type="submission" date="2016-05" db="EMBL/GenBank/DDBJ databases">
        <authorList>
            <person name="Baek K."/>
            <person name="Yang S.-J."/>
        </authorList>
    </citation>
    <scope>NUCLEOTIDE SEQUENCE [LARGE SCALE GENOMIC DNA]</scope>
    <source>
        <strain evidence="5">ST58-10</strain>
    </source>
</reference>
<dbReference type="PANTHER" id="PTHR33376:SF7">
    <property type="entry name" value="C4-DICARBOXYLATE-BINDING PROTEIN DCTB"/>
    <property type="match status" value="1"/>
</dbReference>
<dbReference type="CDD" id="cd13603">
    <property type="entry name" value="PBP2_TRAP_Siap_TeaA_like"/>
    <property type="match status" value="1"/>
</dbReference>
<dbReference type="Gene3D" id="3.40.190.170">
    <property type="entry name" value="Bacterial extracellular solute-binding protein, family 7"/>
    <property type="match status" value="1"/>
</dbReference>
<dbReference type="OrthoDB" id="8690069at2"/>
<dbReference type="GO" id="GO:0055085">
    <property type="term" value="P:transmembrane transport"/>
    <property type="evidence" value="ECO:0007669"/>
    <property type="project" value="InterPro"/>
</dbReference>
<dbReference type="PANTHER" id="PTHR33376">
    <property type="match status" value="1"/>
</dbReference>
<dbReference type="PIRSF" id="PIRSF006470">
    <property type="entry name" value="DctB"/>
    <property type="match status" value="1"/>
</dbReference>
<dbReference type="NCBIfam" id="TIGR00787">
    <property type="entry name" value="dctP"/>
    <property type="match status" value="1"/>
</dbReference>
<evidence type="ECO:0000313" key="4">
    <source>
        <dbReference type="EMBL" id="ANG65342.1"/>
    </source>
</evidence>
<comment type="similarity">
    <text evidence="1">Belongs to the bacterial solute-binding protein 7 family.</text>
</comment>
<keyword evidence="3" id="KW-0732">Signal</keyword>
<organism evidence="4 5">
    <name type="scientific">Marinobacterium aestuarii</name>
    <dbReference type="NCBI Taxonomy" id="1821621"/>
    <lineage>
        <taxon>Bacteria</taxon>
        <taxon>Pseudomonadati</taxon>
        <taxon>Pseudomonadota</taxon>
        <taxon>Gammaproteobacteria</taxon>
        <taxon>Oceanospirillales</taxon>
        <taxon>Oceanospirillaceae</taxon>
        <taxon>Marinobacterium</taxon>
    </lineage>
</organism>
<dbReference type="Pfam" id="PF03480">
    <property type="entry name" value="DctP"/>
    <property type="match status" value="1"/>
</dbReference>
<dbReference type="InterPro" id="IPR004682">
    <property type="entry name" value="TRAP_DctP"/>
</dbReference>
<dbReference type="AlphaFoldDB" id="A0A1A9F5I6"/>
<gene>
    <name evidence="4" type="ORF">A8C75_17765</name>
</gene>
<keyword evidence="2" id="KW-0813">Transport</keyword>
<keyword evidence="5" id="KW-1185">Reference proteome</keyword>
<evidence type="ECO:0000256" key="2">
    <source>
        <dbReference type="ARBA" id="ARBA00022448"/>
    </source>
</evidence>
<dbReference type="InterPro" id="IPR018389">
    <property type="entry name" value="DctP_fam"/>
</dbReference>
<sequence length="343" mass="37575">MRNNNKAPSRLDNLARACVRTTLATGLVAATLFSASAMAEKNLRLAGNFASTHSSSVAMEQFKARLPEVSKGALTVDVFPAMQLGGAKENIDQVRSGVLEMTWVGASYLSRIVPELEAVSLPFVYANRDEAFKVVDGPVGTLLNEKLADKGFVALGFMELGSRQVTNSQHPIRTLADFEGLKIRLQPNETHLSTFRALGASPVSMGINEVYSALQQGVIDGQENPYSVIETQKFNEVQTYLTDTSHFFDFIVVVANKRKFDKLDPAEQQALRDTMGEAVAWQRAKAAEEDSAARDKLVASNMELVQVSPELRQQMRERTAPVIEALKERIGSDVIDAVLAEVQ</sequence>
<dbReference type="Proteomes" id="UP000078070">
    <property type="component" value="Chromosome"/>
</dbReference>
<name>A0A1A9F5I6_9GAMM</name>
<dbReference type="KEGG" id="mars:A8C75_17765"/>
<evidence type="ECO:0000313" key="5">
    <source>
        <dbReference type="Proteomes" id="UP000078070"/>
    </source>
</evidence>
<dbReference type="SUPFAM" id="SSF53850">
    <property type="entry name" value="Periplasmic binding protein-like II"/>
    <property type="match status" value="1"/>
</dbReference>
<protein>
    <submittedName>
        <fullName evidence="4">C4-dicarboxylate ABC transporter substrate-binding protein</fullName>
    </submittedName>
</protein>
<evidence type="ECO:0000256" key="3">
    <source>
        <dbReference type="ARBA" id="ARBA00022729"/>
    </source>
</evidence>
<proteinExistence type="inferred from homology"/>
<dbReference type="EMBL" id="CP015839">
    <property type="protein sequence ID" value="ANG65342.1"/>
    <property type="molecule type" value="Genomic_DNA"/>
</dbReference>
<accession>A0A1A9F5I6</accession>
<evidence type="ECO:0000256" key="1">
    <source>
        <dbReference type="ARBA" id="ARBA00009023"/>
    </source>
</evidence>
<dbReference type="NCBIfam" id="NF037995">
    <property type="entry name" value="TRAP_S1"/>
    <property type="match status" value="1"/>
</dbReference>
<reference evidence="4 5" key="2">
    <citation type="journal article" date="2018" name="Int. J. Syst. Evol. Microbiol.">
        <title>Marinobacterium aestuarii sp. nov., a benzene-degrading marine bacterium isolated from estuary sediment.</title>
        <authorList>
            <person name="Bae S.S."/>
            <person name="Jung J."/>
            <person name="Chung D."/>
            <person name="Baek K."/>
        </authorList>
    </citation>
    <scope>NUCLEOTIDE SEQUENCE [LARGE SCALE GENOMIC DNA]</scope>
    <source>
        <strain evidence="4 5">ST58-10</strain>
    </source>
</reference>